<evidence type="ECO:0000256" key="2">
    <source>
        <dbReference type="PIRSR" id="PIRSR613078-2"/>
    </source>
</evidence>
<keyword evidence="4" id="KW-0812">Transmembrane</keyword>
<evidence type="ECO:0000313" key="6">
    <source>
        <dbReference type="EMBL" id="CAF3884021.1"/>
    </source>
</evidence>
<dbReference type="CDD" id="cd07067">
    <property type="entry name" value="HP_PGM_like"/>
    <property type="match status" value="1"/>
</dbReference>
<dbReference type="PANTHER" id="PTHR47821:SF2">
    <property type="entry name" value="PHOSPHOGLYCERATE MUTASE FAMILY PROTEIN"/>
    <property type="match status" value="1"/>
</dbReference>
<dbReference type="Gene3D" id="3.40.50.1240">
    <property type="entry name" value="Phosphoglycerate mutase-like"/>
    <property type="match status" value="1"/>
</dbReference>
<protein>
    <recommendedName>
        <fullName evidence="8">Phosphoglycerate mutase</fullName>
    </recommendedName>
</protein>
<comment type="caution">
    <text evidence="5">The sequence shown here is derived from an EMBL/GenBank/DDBJ whole genome shotgun (WGS) entry which is preliminary data.</text>
</comment>
<feature type="binding site" evidence="2">
    <location>
        <position position="180"/>
    </location>
    <ligand>
        <name>substrate</name>
    </ligand>
</feature>
<evidence type="ECO:0000256" key="4">
    <source>
        <dbReference type="SAM" id="Phobius"/>
    </source>
</evidence>
<feature type="active site" description="Tele-phosphohistidine intermediate" evidence="1">
    <location>
        <position position="121"/>
    </location>
</feature>
<organism evidence="5 7">
    <name type="scientific">Didymodactylos carnosus</name>
    <dbReference type="NCBI Taxonomy" id="1234261"/>
    <lineage>
        <taxon>Eukaryota</taxon>
        <taxon>Metazoa</taxon>
        <taxon>Spiralia</taxon>
        <taxon>Gnathifera</taxon>
        <taxon>Rotifera</taxon>
        <taxon>Eurotatoria</taxon>
        <taxon>Bdelloidea</taxon>
        <taxon>Philodinida</taxon>
        <taxon>Philodinidae</taxon>
        <taxon>Didymodactylos</taxon>
    </lineage>
</organism>
<feature type="active site" description="Proton donor/acceptor" evidence="1">
    <location>
        <position position="207"/>
    </location>
</feature>
<keyword evidence="4" id="KW-0472">Membrane</keyword>
<gene>
    <name evidence="5" type="ORF">GPM918_LOCUS19662</name>
    <name evidence="6" type="ORF">SRO942_LOCUS19659</name>
</gene>
<evidence type="ECO:0000313" key="7">
    <source>
        <dbReference type="Proteomes" id="UP000663829"/>
    </source>
</evidence>
<dbReference type="Proteomes" id="UP000663829">
    <property type="component" value="Unassembled WGS sequence"/>
</dbReference>
<feature type="region of interest" description="Disordered" evidence="3">
    <location>
        <begin position="66"/>
        <end position="97"/>
    </location>
</feature>
<dbReference type="EMBL" id="CAJOBC010006025">
    <property type="protein sequence ID" value="CAF3884021.1"/>
    <property type="molecule type" value="Genomic_DNA"/>
</dbReference>
<dbReference type="AlphaFoldDB" id="A0A814QKY7"/>
<evidence type="ECO:0000256" key="1">
    <source>
        <dbReference type="PIRSR" id="PIRSR613078-1"/>
    </source>
</evidence>
<keyword evidence="7" id="KW-1185">Reference proteome</keyword>
<sequence length="317" mass="36474">MRIIIMPREQKLSSQLPLLVVAGAGACTLLYLGYKYYSSKSPATPRRQLVEEADDTEIIPTLAPVNRQKKKNLSPRPPNSTIRHDVTAPLTPSNEHEVEEKDYNSLWNYVTLKNDYYILRHGESEAQLEHLITSNPLQCVNTYGLTEKGKQQVLHSIDQFKPSLLTVDRSIHIYTSDFLRAQQTAKIVCNQLNIPEDELNICEELRERAFGIYNGKSMDNYEKIWTLDATNDHEHLLNKTQVESTRDVIRRTTKLIANLEKLYSNDIILLVSHGDTLQILQTAFEKNVKSIEHRQAIKHLETGEIRHLKYKDTTVKI</sequence>
<dbReference type="SUPFAM" id="SSF53254">
    <property type="entry name" value="Phosphoglycerate mutase-like"/>
    <property type="match status" value="1"/>
</dbReference>
<dbReference type="OrthoDB" id="354304at2759"/>
<accession>A0A814QKY7</accession>
<dbReference type="EMBL" id="CAJNOQ010006025">
    <property type="protein sequence ID" value="CAF1120414.1"/>
    <property type="molecule type" value="Genomic_DNA"/>
</dbReference>
<keyword evidence="4" id="KW-1133">Transmembrane helix</keyword>
<dbReference type="PROSITE" id="PS51257">
    <property type="entry name" value="PROKAR_LIPOPROTEIN"/>
    <property type="match status" value="1"/>
</dbReference>
<name>A0A814QKY7_9BILA</name>
<dbReference type="InterPro" id="IPR029033">
    <property type="entry name" value="His_PPase_superfam"/>
</dbReference>
<dbReference type="PANTHER" id="PTHR47821">
    <property type="entry name" value="PHOSPHOGLYCERATE MUTASE FAMILY PROTEIN"/>
    <property type="match status" value="1"/>
</dbReference>
<proteinExistence type="predicted"/>
<dbReference type="Proteomes" id="UP000681722">
    <property type="component" value="Unassembled WGS sequence"/>
</dbReference>
<evidence type="ECO:0000256" key="3">
    <source>
        <dbReference type="SAM" id="MobiDB-lite"/>
    </source>
</evidence>
<evidence type="ECO:0008006" key="8">
    <source>
        <dbReference type="Google" id="ProtNLM"/>
    </source>
</evidence>
<reference evidence="5" key="1">
    <citation type="submission" date="2021-02" db="EMBL/GenBank/DDBJ databases">
        <authorList>
            <person name="Nowell W R."/>
        </authorList>
    </citation>
    <scope>NUCLEOTIDE SEQUENCE</scope>
</reference>
<dbReference type="InterPro" id="IPR013078">
    <property type="entry name" value="His_Pase_superF_clade-1"/>
</dbReference>
<dbReference type="Pfam" id="PF00300">
    <property type="entry name" value="His_Phos_1"/>
    <property type="match status" value="1"/>
</dbReference>
<evidence type="ECO:0000313" key="5">
    <source>
        <dbReference type="EMBL" id="CAF1120414.1"/>
    </source>
</evidence>
<dbReference type="SMART" id="SM00855">
    <property type="entry name" value="PGAM"/>
    <property type="match status" value="1"/>
</dbReference>
<feature type="transmembrane region" description="Helical" evidence="4">
    <location>
        <begin position="12"/>
        <end position="34"/>
    </location>
</feature>